<dbReference type="EMBL" id="JANEYF010003913">
    <property type="protein sequence ID" value="KAJ8933148.1"/>
    <property type="molecule type" value="Genomic_DNA"/>
</dbReference>
<dbReference type="AlphaFoldDB" id="A0AAV8X3A9"/>
<reference evidence="4" key="1">
    <citation type="journal article" date="2023" name="Insect Mol. Biol.">
        <title>Genome sequencing provides insights into the evolution of gene families encoding plant cell wall-degrading enzymes in longhorned beetles.</title>
        <authorList>
            <person name="Shin N.R."/>
            <person name="Okamura Y."/>
            <person name="Kirsch R."/>
            <person name="Pauchet Y."/>
        </authorList>
    </citation>
    <scope>NUCLEOTIDE SEQUENCE</scope>
    <source>
        <strain evidence="4">RBIC_L_NR</strain>
    </source>
</reference>
<organism evidence="4 5">
    <name type="scientific">Rhamnusium bicolor</name>
    <dbReference type="NCBI Taxonomy" id="1586634"/>
    <lineage>
        <taxon>Eukaryota</taxon>
        <taxon>Metazoa</taxon>
        <taxon>Ecdysozoa</taxon>
        <taxon>Arthropoda</taxon>
        <taxon>Hexapoda</taxon>
        <taxon>Insecta</taxon>
        <taxon>Pterygota</taxon>
        <taxon>Neoptera</taxon>
        <taxon>Endopterygota</taxon>
        <taxon>Coleoptera</taxon>
        <taxon>Polyphaga</taxon>
        <taxon>Cucujiformia</taxon>
        <taxon>Chrysomeloidea</taxon>
        <taxon>Cerambycidae</taxon>
        <taxon>Lepturinae</taxon>
        <taxon>Rhagiini</taxon>
        <taxon>Rhamnusium</taxon>
    </lineage>
</organism>
<accession>A0AAV8X3A9</accession>
<comment type="cofactor">
    <cofactor evidence="1">
        <name>a divalent metal cation</name>
        <dbReference type="ChEBI" id="CHEBI:60240"/>
    </cofactor>
</comment>
<keyword evidence="2" id="KW-0479">Metal-binding</keyword>
<evidence type="ECO:0000259" key="3">
    <source>
        <dbReference type="Pfam" id="PF13359"/>
    </source>
</evidence>
<proteinExistence type="predicted"/>
<name>A0AAV8X3A9_9CUCU</name>
<evidence type="ECO:0000256" key="2">
    <source>
        <dbReference type="ARBA" id="ARBA00022723"/>
    </source>
</evidence>
<protein>
    <recommendedName>
        <fullName evidence="3">DDE Tnp4 domain-containing protein</fullName>
    </recommendedName>
</protein>
<evidence type="ECO:0000256" key="1">
    <source>
        <dbReference type="ARBA" id="ARBA00001968"/>
    </source>
</evidence>
<dbReference type="Proteomes" id="UP001162156">
    <property type="component" value="Unassembled WGS sequence"/>
</dbReference>
<keyword evidence="5" id="KW-1185">Reference proteome</keyword>
<evidence type="ECO:0000313" key="4">
    <source>
        <dbReference type="EMBL" id="KAJ8933148.1"/>
    </source>
</evidence>
<evidence type="ECO:0000313" key="5">
    <source>
        <dbReference type="Proteomes" id="UP001162156"/>
    </source>
</evidence>
<dbReference type="GO" id="GO:0046872">
    <property type="term" value="F:metal ion binding"/>
    <property type="evidence" value="ECO:0007669"/>
    <property type="project" value="UniProtKB-KW"/>
</dbReference>
<dbReference type="InterPro" id="IPR027806">
    <property type="entry name" value="HARBI1_dom"/>
</dbReference>
<gene>
    <name evidence="4" type="ORF">NQ314_014191</name>
</gene>
<dbReference type="Pfam" id="PF13359">
    <property type="entry name" value="DDE_Tnp_4"/>
    <property type="match status" value="1"/>
</dbReference>
<feature type="domain" description="DDE Tnp4" evidence="3">
    <location>
        <begin position="21"/>
        <end position="104"/>
    </location>
</feature>
<sequence length="124" mass="13987">MAKHQVIAAKCAAVQNCFRFIDGTARPICRPSQNQEEYYSGHCVKYQSVLSPDGIILNLKESYPGRRHDAGIFRDSEIYEQLERVPVFQNGSRFVLFGDQAYGIALSAKSFWTENFGCANCIVK</sequence>
<comment type="caution">
    <text evidence="4">The sequence shown here is derived from an EMBL/GenBank/DDBJ whole genome shotgun (WGS) entry which is preliminary data.</text>
</comment>